<keyword evidence="4 6" id="KW-1133">Transmembrane helix</keyword>
<keyword evidence="3 6" id="KW-0812">Transmembrane</keyword>
<evidence type="ECO:0000256" key="3">
    <source>
        <dbReference type="ARBA" id="ARBA00022692"/>
    </source>
</evidence>
<keyword evidence="8" id="KW-1185">Reference proteome</keyword>
<feature type="transmembrane region" description="Helical" evidence="6">
    <location>
        <begin position="213"/>
        <end position="231"/>
    </location>
</feature>
<dbReference type="InterPro" id="IPR005496">
    <property type="entry name" value="Integral_membrane_TerC"/>
</dbReference>
<evidence type="ECO:0000256" key="6">
    <source>
        <dbReference type="SAM" id="Phobius"/>
    </source>
</evidence>
<evidence type="ECO:0000313" key="7">
    <source>
        <dbReference type="EMBL" id="SDL62618.1"/>
    </source>
</evidence>
<feature type="transmembrane region" description="Helical" evidence="6">
    <location>
        <begin position="154"/>
        <end position="176"/>
    </location>
</feature>
<keyword evidence="5 6" id="KW-0472">Membrane</keyword>
<reference evidence="7 8" key="1">
    <citation type="submission" date="2016-10" db="EMBL/GenBank/DDBJ databases">
        <authorList>
            <person name="de Groot N.N."/>
        </authorList>
    </citation>
    <scope>NUCLEOTIDE SEQUENCE [LARGE SCALE GENOMIC DNA]</scope>
    <source>
        <strain evidence="7 8">DSM 16077</strain>
    </source>
</reference>
<evidence type="ECO:0000313" key="8">
    <source>
        <dbReference type="Proteomes" id="UP000199759"/>
    </source>
</evidence>
<gene>
    <name evidence="7" type="ORF">SAMN04488568_101100</name>
</gene>
<dbReference type="GO" id="GO:0016020">
    <property type="term" value="C:membrane"/>
    <property type="evidence" value="ECO:0007669"/>
    <property type="project" value="UniProtKB-SubCell"/>
</dbReference>
<protein>
    <submittedName>
        <fullName evidence="7">Membrane protein TerC, possibly involved in tellurium resistance</fullName>
    </submittedName>
</protein>
<feature type="transmembrane region" description="Helical" evidence="6">
    <location>
        <begin position="12"/>
        <end position="37"/>
    </location>
</feature>
<dbReference type="Proteomes" id="UP000199759">
    <property type="component" value="Unassembled WGS sequence"/>
</dbReference>
<feature type="transmembrane region" description="Helical" evidence="6">
    <location>
        <begin position="49"/>
        <end position="72"/>
    </location>
</feature>
<dbReference type="Pfam" id="PF03741">
    <property type="entry name" value="TerC"/>
    <property type="match status" value="1"/>
</dbReference>
<dbReference type="RefSeq" id="WP_091765097.1">
    <property type="nucleotide sequence ID" value="NZ_FNHG01000001.1"/>
</dbReference>
<evidence type="ECO:0000256" key="4">
    <source>
        <dbReference type="ARBA" id="ARBA00022989"/>
    </source>
</evidence>
<name>A0A1G9LL69_9PROT</name>
<dbReference type="OrthoDB" id="9805314at2"/>
<evidence type="ECO:0000256" key="1">
    <source>
        <dbReference type="ARBA" id="ARBA00004141"/>
    </source>
</evidence>
<dbReference type="PANTHER" id="PTHR30238">
    <property type="entry name" value="MEMBRANE BOUND PREDICTED REDOX MODULATOR"/>
    <property type="match status" value="1"/>
</dbReference>
<dbReference type="EMBL" id="FNHG01000001">
    <property type="protein sequence ID" value="SDL62618.1"/>
    <property type="molecule type" value="Genomic_DNA"/>
</dbReference>
<comment type="subcellular location">
    <subcellularLocation>
        <location evidence="1">Membrane</location>
        <topology evidence="1">Multi-pass membrane protein</topology>
    </subcellularLocation>
</comment>
<feature type="transmembrane region" description="Helical" evidence="6">
    <location>
        <begin position="188"/>
        <end position="207"/>
    </location>
</feature>
<sequence length="248" mass="26599">MLELLSTPEIWLSLATLTFLEIVLGVDNVIFVALMAARLPEARRASARTLGLAMALLFRIIMLMGLVWMAHLEADLFAVFDHGVSWRDLILLGGGLFLLAKGTLEIHHTVEGVSEAPRNAAGDAFLMIVAQITVIDIVFSLDSVITAVGMTDHVPIMITAVVIAMGVMLFAAGTVARFIENHPTTKMLALAFLLLIGMSLIADGLGFHIPRGYLYFAIAFSLFVEVLNILAKKARSAGSPPSGKDVAG</sequence>
<dbReference type="AlphaFoldDB" id="A0A1G9LL69"/>
<evidence type="ECO:0000256" key="5">
    <source>
        <dbReference type="ARBA" id="ARBA00023136"/>
    </source>
</evidence>
<evidence type="ECO:0000256" key="2">
    <source>
        <dbReference type="ARBA" id="ARBA00007511"/>
    </source>
</evidence>
<dbReference type="STRING" id="144026.SAMN04488568_101100"/>
<accession>A0A1G9LL69</accession>
<dbReference type="PANTHER" id="PTHR30238:SF4">
    <property type="entry name" value="SLL1022 PROTEIN"/>
    <property type="match status" value="1"/>
</dbReference>
<comment type="similarity">
    <text evidence="2">Belongs to the TerC family.</text>
</comment>
<organism evidence="7 8">
    <name type="scientific">Maricaulis salignorans</name>
    <dbReference type="NCBI Taxonomy" id="144026"/>
    <lineage>
        <taxon>Bacteria</taxon>
        <taxon>Pseudomonadati</taxon>
        <taxon>Pseudomonadota</taxon>
        <taxon>Alphaproteobacteria</taxon>
        <taxon>Maricaulales</taxon>
        <taxon>Maricaulaceae</taxon>
        <taxon>Maricaulis</taxon>
    </lineage>
</organism>
<proteinExistence type="inferred from homology"/>